<dbReference type="Pfam" id="PF12937">
    <property type="entry name" value="F-box-like"/>
    <property type="match status" value="1"/>
</dbReference>
<organism evidence="2 3">
    <name type="scientific">Stylophora pistillata</name>
    <name type="common">Smooth cauliflower coral</name>
    <dbReference type="NCBI Taxonomy" id="50429"/>
    <lineage>
        <taxon>Eukaryota</taxon>
        <taxon>Metazoa</taxon>
        <taxon>Cnidaria</taxon>
        <taxon>Anthozoa</taxon>
        <taxon>Hexacorallia</taxon>
        <taxon>Scleractinia</taxon>
        <taxon>Astrocoeniina</taxon>
        <taxon>Pocilloporidae</taxon>
        <taxon>Stylophora</taxon>
    </lineage>
</organism>
<dbReference type="EMBL" id="LSMT01000047">
    <property type="protein sequence ID" value="PFX30600.1"/>
    <property type="molecule type" value="Genomic_DNA"/>
</dbReference>
<dbReference type="SUPFAM" id="SSF81383">
    <property type="entry name" value="F-box domain"/>
    <property type="match status" value="1"/>
</dbReference>
<dbReference type="OrthoDB" id="5959891at2759"/>
<reference evidence="3" key="1">
    <citation type="journal article" date="2017" name="bioRxiv">
        <title>Comparative analysis of the genomes of Stylophora pistillata and Acropora digitifera provides evidence for extensive differences between species of corals.</title>
        <authorList>
            <person name="Voolstra C.R."/>
            <person name="Li Y."/>
            <person name="Liew Y.J."/>
            <person name="Baumgarten S."/>
            <person name="Zoccola D."/>
            <person name="Flot J.-F."/>
            <person name="Tambutte S."/>
            <person name="Allemand D."/>
            <person name="Aranda M."/>
        </authorList>
    </citation>
    <scope>NUCLEOTIDE SEQUENCE [LARGE SCALE GENOMIC DNA]</scope>
</reference>
<gene>
    <name evidence="2" type="ORF">AWC38_SpisGene4554</name>
</gene>
<feature type="domain" description="F-box" evidence="1">
    <location>
        <begin position="1"/>
        <end position="49"/>
    </location>
</feature>
<dbReference type="Proteomes" id="UP000225706">
    <property type="component" value="Unassembled WGS sequence"/>
</dbReference>
<dbReference type="AlphaFoldDB" id="A0A2B4SNZ5"/>
<evidence type="ECO:0000259" key="1">
    <source>
        <dbReference type="PROSITE" id="PS50181"/>
    </source>
</evidence>
<dbReference type="PROSITE" id="PS50181">
    <property type="entry name" value="FBOX"/>
    <property type="match status" value="1"/>
</dbReference>
<keyword evidence="3" id="KW-1185">Reference proteome</keyword>
<accession>A0A2B4SNZ5</accession>
<dbReference type="InterPro" id="IPR036047">
    <property type="entry name" value="F-box-like_dom_sf"/>
</dbReference>
<dbReference type="CDD" id="cd09917">
    <property type="entry name" value="F-box_SF"/>
    <property type="match status" value="1"/>
</dbReference>
<evidence type="ECO:0000313" key="3">
    <source>
        <dbReference type="Proteomes" id="UP000225706"/>
    </source>
</evidence>
<comment type="caution">
    <text evidence="2">The sequence shown here is derived from an EMBL/GenBank/DDBJ whole genome shotgun (WGS) entry which is preliminary data.</text>
</comment>
<proteinExistence type="predicted"/>
<sequence length="309" mass="35346">MMELLDELVLRHIASFLDPEDVVRLRRTCRKMHAMLPEVVVTEDLWKGEDFYAVGPHRGPSPPELYFDGPILPSKVIKLEASIVWNDQGWGNRKGELIVRLMRPNCTGEPFQIAELWGLFDTAPHREMAANKEVDKDHPVIAKSKKDPKDIVCLRRTCRRMHTMLPEVVVAEDRWIGEDFIIFGPRGGHWAPEHYFDGPVLPGNVIKLESSVLWEDQGFGNRKGELFVHLMRPSRAGESLQIAEHRQLFGIAEHYEMKAQKVLGREDPIVAKSRKGDFYRFMRNAGGGGGHQLKVKNFRVKATLCEVKH</sequence>
<protein>
    <recommendedName>
        <fullName evidence="1">F-box domain-containing protein</fullName>
    </recommendedName>
</protein>
<evidence type="ECO:0000313" key="2">
    <source>
        <dbReference type="EMBL" id="PFX30600.1"/>
    </source>
</evidence>
<dbReference type="InterPro" id="IPR001810">
    <property type="entry name" value="F-box_dom"/>
</dbReference>
<name>A0A2B4SNZ5_STYPI</name>